<name>A0A496PHM3_9MICC</name>
<dbReference type="SUPFAM" id="SSF46785">
    <property type="entry name" value="Winged helix' DNA-binding domain"/>
    <property type="match status" value="1"/>
</dbReference>
<keyword evidence="1" id="KW-0805">Transcription regulation</keyword>
<dbReference type="RefSeq" id="WP_121485647.1">
    <property type="nucleotide sequence ID" value="NZ_QQXL01000006.1"/>
</dbReference>
<dbReference type="AlphaFoldDB" id="A0A496PHM3"/>
<evidence type="ECO:0000259" key="4">
    <source>
        <dbReference type="PROSITE" id="PS51077"/>
    </source>
</evidence>
<evidence type="ECO:0000313" key="6">
    <source>
        <dbReference type="EMBL" id="RKW69975.1"/>
    </source>
</evidence>
<dbReference type="InterPro" id="IPR036390">
    <property type="entry name" value="WH_DNA-bd_sf"/>
</dbReference>
<dbReference type="GO" id="GO:0003677">
    <property type="term" value="F:DNA binding"/>
    <property type="evidence" value="ECO:0007669"/>
    <property type="project" value="UniProtKB-KW"/>
</dbReference>
<keyword evidence="2" id="KW-0238">DNA-binding</keyword>
<evidence type="ECO:0000256" key="2">
    <source>
        <dbReference type="ARBA" id="ARBA00023125"/>
    </source>
</evidence>
<dbReference type="PROSITE" id="PS51077">
    <property type="entry name" value="HTH_ICLR"/>
    <property type="match status" value="1"/>
</dbReference>
<evidence type="ECO:0000256" key="1">
    <source>
        <dbReference type="ARBA" id="ARBA00023015"/>
    </source>
</evidence>
<dbReference type="InterPro" id="IPR029016">
    <property type="entry name" value="GAF-like_dom_sf"/>
</dbReference>
<protein>
    <submittedName>
        <fullName evidence="6">IclR family transcriptional regulator</fullName>
    </submittedName>
</protein>
<dbReference type="Gene3D" id="3.30.450.40">
    <property type="match status" value="1"/>
</dbReference>
<dbReference type="SMART" id="SM00346">
    <property type="entry name" value="HTH_ICLR"/>
    <property type="match status" value="1"/>
</dbReference>
<sequence>MATQSVVTAIRCLECIAEHGNIGLSELARNTGLSKATLLRALATLEELRWVQQSAPPLSTWSLTVHAHRVTSQGQVGSTLREAAMAQLNGLQLDTGETIHLCQPDGEVLVVTERLDSSHALRAFLALGTRIPLHASGTGLAYLSAQKEDWVRRYLDGPLERRTRLSLAEPTEVWAELAAIRARGYSVNEEGLSPGITSLGAPVRDAAGEAVAAISISGPTSRITPARFEDYGTAVRECAGRISAALGYRG</sequence>
<dbReference type="InterPro" id="IPR014757">
    <property type="entry name" value="Tscrpt_reg_IclR_C"/>
</dbReference>
<organism evidence="6 7">
    <name type="scientific">Galactobacter caseinivorans</name>
    <dbReference type="NCBI Taxonomy" id="2676123"/>
    <lineage>
        <taxon>Bacteria</taxon>
        <taxon>Bacillati</taxon>
        <taxon>Actinomycetota</taxon>
        <taxon>Actinomycetes</taxon>
        <taxon>Micrococcales</taxon>
        <taxon>Micrococcaceae</taxon>
        <taxon>Galactobacter</taxon>
    </lineage>
</organism>
<dbReference type="Proteomes" id="UP000273119">
    <property type="component" value="Unassembled WGS sequence"/>
</dbReference>
<dbReference type="InterPro" id="IPR036388">
    <property type="entry name" value="WH-like_DNA-bd_sf"/>
</dbReference>
<dbReference type="GO" id="GO:0045892">
    <property type="term" value="P:negative regulation of DNA-templated transcription"/>
    <property type="evidence" value="ECO:0007669"/>
    <property type="project" value="TreeGrafter"/>
</dbReference>
<dbReference type="PANTHER" id="PTHR30136:SF24">
    <property type="entry name" value="HTH-TYPE TRANSCRIPTIONAL REPRESSOR ALLR"/>
    <property type="match status" value="1"/>
</dbReference>
<dbReference type="InterPro" id="IPR005471">
    <property type="entry name" value="Tscrpt_reg_IclR_N"/>
</dbReference>
<keyword evidence="7" id="KW-1185">Reference proteome</keyword>
<evidence type="ECO:0000313" key="7">
    <source>
        <dbReference type="Proteomes" id="UP000273119"/>
    </source>
</evidence>
<comment type="caution">
    <text evidence="6">The sequence shown here is derived from an EMBL/GenBank/DDBJ whole genome shotgun (WGS) entry which is preliminary data.</text>
</comment>
<reference evidence="6 7" key="1">
    <citation type="submission" date="2018-07" db="EMBL/GenBank/DDBJ databases">
        <title>Arthrobacter sp. nov., isolated from raw cow's milk with high bacterial count.</title>
        <authorList>
            <person name="Hahne J."/>
            <person name="Isele D."/>
            <person name="Lipski A."/>
        </authorList>
    </citation>
    <scope>NUCLEOTIDE SEQUENCE [LARGE SCALE GENOMIC DNA]</scope>
    <source>
        <strain evidence="6 7">JZ R-183</strain>
    </source>
</reference>
<dbReference type="GO" id="GO:0003700">
    <property type="term" value="F:DNA-binding transcription factor activity"/>
    <property type="evidence" value="ECO:0007669"/>
    <property type="project" value="TreeGrafter"/>
</dbReference>
<evidence type="ECO:0000259" key="5">
    <source>
        <dbReference type="PROSITE" id="PS51078"/>
    </source>
</evidence>
<dbReference type="EMBL" id="QQXL01000006">
    <property type="protein sequence ID" value="RKW69975.1"/>
    <property type="molecule type" value="Genomic_DNA"/>
</dbReference>
<keyword evidence="3" id="KW-0804">Transcription</keyword>
<gene>
    <name evidence="6" type="ORF">DWQ67_10980</name>
</gene>
<dbReference type="Pfam" id="PF01614">
    <property type="entry name" value="IclR_C"/>
    <property type="match status" value="1"/>
</dbReference>
<dbReference type="Pfam" id="PF09339">
    <property type="entry name" value="HTH_IclR"/>
    <property type="match status" value="1"/>
</dbReference>
<accession>A0A496PHM3</accession>
<dbReference type="InterPro" id="IPR050707">
    <property type="entry name" value="HTH_MetabolicPath_Reg"/>
</dbReference>
<evidence type="ECO:0000256" key="3">
    <source>
        <dbReference type="ARBA" id="ARBA00023163"/>
    </source>
</evidence>
<dbReference type="SUPFAM" id="SSF55781">
    <property type="entry name" value="GAF domain-like"/>
    <property type="match status" value="1"/>
</dbReference>
<dbReference type="PROSITE" id="PS51078">
    <property type="entry name" value="ICLR_ED"/>
    <property type="match status" value="1"/>
</dbReference>
<feature type="domain" description="IclR-ED" evidence="5">
    <location>
        <begin position="66"/>
        <end position="248"/>
    </location>
</feature>
<proteinExistence type="predicted"/>
<dbReference type="PANTHER" id="PTHR30136">
    <property type="entry name" value="HELIX-TURN-HELIX TRANSCRIPTIONAL REGULATOR, ICLR FAMILY"/>
    <property type="match status" value="1"/>
</dbReference>
<dbReference type="Gene3D" id="1.10.10.10">
    <property type="entry name" value="Winged helix-like DNA-binding domain superfamily/Winged helix DNA-binding domain"/>
    <property type="match status" value="1"/>
</dbReference>
<feature type="domain" description="HTH iclR-type" evidence="4">
    <location>
        <begin position="3"/>
        <end position="65"/>
    </location>
</feature>